<dbReference type="Proteomes" id="UP000011613">
    <property type="component" value="Unassembled WGS sequence"/>
</dbReference>
<evidence type="ECO:0000313" key="2">
    <source>
        <dbReference type="Proteomes" id="UP000011613"/>
    </source>
</evidence>
<protein>
    <submittedName>
        <fullName evidence="1">Transposase (ISH8)</fullName>
    </submittedName>
</protein>
<dbReference type="EMBL" id="AOIC01000094">
    <property type="protein sequence ID" value="ELY65881.1"/>
    <property type="molecule type" value="Genomic_DNA"/>
</dbReference>
<sequence length="97" mass="11080">MYRPHRKYCFSSAQLVELLFRELKTRYELDELDTTKEHVVEILLYAALLSLLASRESLDLATEQANDGIAAVSDRQTRTAARTLNTITPANLLQQVR</sequence>
<dbReference type="AlphaFoldDB" id="L9XWS5"/>
<gene>
    <name evidence="1" type="ORF">C490_13431</name>
</gene>
<comment type="caution">
    <text evidence="1">The sequence shown here is derived from an EMBL/GenBank/DDBJ whole genome shotgun (WGS) entry which is preliminary data.</text>
</comment>
<name>L9XWS5_NATGS</name>
<evidence type="ECO:0000313" key="1">
    <source>
        <dbReference type="EMBL" id="ELY65881.1"/>
    </source>
</evidence>
<accession>L9XWS5</accession>
<reference evidence="1 2" key="1">
    <citation type="journal article" date="2014" name="PLoS Genet.">
        <title>Phylogenetically driven sequencing of extremely halophilic archaea reveals strategies for static and dynamic osmo-response.</title>
        <authorList>
            <person name="Becker E.A."/>
            <person name="Seitzer P.M."/>
            <person name="Tritt A."/>
            <person name="Larsen D."/>
            <person name="Krusor M."/>
            <person name="Yao A.I."/>
            <person name="Wu D."/>
            <person name="Madern D."/>
            <person name="Eisen J.A."/>
            <person name="Darling A.E."/>
            <person name="Facciotti M.T."/>
        </authorList>
    </citation>
    <scope>NUCLEOTIDE SEQUENCE [LARGE SCALE GENOMIC DNA]</scope>
    <source>
        <strain evidence="1 2">SP2</strain>
    </source>
</reference>
<organism evidence="1 2">
    <name type="scientific">Natronobacterium gregoryi (strain ATCC 43098 / DSM 3393 / CCM 3738 / CIP 104747 / IAM 13177 / JCM 8860 / NBRC 102187 / NCIMB 2189 / SP2)</name>
    <dbReference type="NCBI Taxonomy" id="797304"/>
    <lineage>
        <taxon>Archaea</taxon>
        <taxon>Methanobacteriati</taxon>
        <taxon>Methanobacteriota</taxon>
        <taxon>Stenosarchaea group</taxon>
        <taxon>Halobacteria</taxon>
        <taxon>Halobacteriales</taxon>
        <taxon>Natrialbaceae</taxon>
        <taxon>Natronobacterium</taxon>
    </lineage>
</organism>
<proteinExistence type="predicted"/>